<dbReference type="STRING" id="1234679.BN424_2573"/>
<evidence type="ECO:0000256" key="1">
    <source>
        <dbReference type="ARBA" id="ARBA00004141"/>
    </source>
</evidence>
<dbReference type="KEGG" id="cml:BN424_2573"/>
<feature type="transmembrane region" description="Helical" evidence="5">
    <location>
        <begin position="44"/>
        <end position="65"/>
    </location>
</feature>
<feature type="transmembrane region" description="Helical" evidence="5">
    <location>
        <begin position="412"/>
        <end position="432"/>
    </location>
</feature>
<evidence type="ECO:0000313" key="7">
    <source>
        <dbReference type="Proteomes" id="UP000000212"/>
    </source>
</evidence>
<dbReference type="Pfam" id="PF01943">
    <property type="entry name" value="Polysacc_synt"/>
    <property type="match status" value="1"/>
</dbReference>
<evidence type="ECO:0000256" key="5">
    <source>
        <dbReference type="SAM" id="Phobius"/>
    </source>
</evidence>
<feature type="transmembrane region" description="Helical" evidence="5">
    <location>
        <begin position="444"/>
        <end position="461"/>
    </location>
</feature>
<feature type="transmembrane region" description="Helical" evidence="5">
    <location>
        <begin position="146"/>
        <end position="162"/>
    </location>
</feature>
<keyword evidence="2 5" id="KW-0812">Transmembrane</keyword>
<keyword evidence="7" id="KW-1185">Reference proteome</keyword>
<feature type="transmembrane region" description="Helical" evidence="5">
    <location>
        <begin position="247"/>
        <end position="266"/>
    </location>
</feature>
<dbReference type="OrthoDB" id="9815702at2"/>
<evidence type="ECO:0000256" key="2">
    <source>
        <dbReference type="ARBA" id="ARBA00022692"/>
    </source>
</evidence>
<protein>
    <submittedName>
        <fullName evidence="6">Polysaccharide biosynthesis family protein</fullName>
    </submittedName>
</protein>
<dbReference type="Proteomes" id="UP000000212">
    <property type="component" value="Chromosome"/>
</dbReference>
<dbReference type="PANTHER" id="PTHR43424:SF1">
    <property type="entry name" value="LOCUS PUTATIVE PROTEIN 1-RELATED"/>
    <property type="match status" value="1"/>
</dbReference>
<keyword evidence="4 5" id="KW-0472">Membrane</keyword>
<feature type="transmembrane region" description="Helical" evidence="5">
    <location>
        <begin position="12"/>
        <end position="32"/>
    </location>
</feature>
<feature type="transmembrane region" description="Helical" evidence="5">
    <location>
        <begin position="380"/>
        <end position="400"/>
    </location>
</feature>
<feature type="transmembrane region" description="Helical" evidence="5">
    <location>
        <begin position="287"/>
        <end position="304"/>
    </location>
</feature>
<dbReference type="InterPro" id="IPR052556">
    <property type="entry name" value="PolySynth_Transporter"/>
</dbReference>
<evidence type="ECO:0000313" key="6">
    <source>
        <dbReference type="EMBL" id="CCO12012.2"/>
    </source>
</evidence>
<proteinExistence type="predicted"/>
<keyword evidence="3 5" id="KW-1133">Transmembrane helix</keyword>
<dbReference type="HOGENOM" id="CLU_022017_0_0_9"/>
<name>K8E5H9_CARML</name>
<evidence type="ECO:0000256" key="3">
    <source>
        <dbReference type="ARBA" id="ARBA00022989"/>
    </source>
</evidence>
<dbReference type="eggNOG" id="COG2244">
    <property type="taxonomic scope" value="Bacteria"/>
</dbReference>
<feature type="transmembrane region" description="Helical" evidence="5">
    <location>
        <begin position="212"/>
        <end position="235"/>
    </location>
</feature>
<dbReference type="AlphaFoldDB" id="K8E5H9"/>
<feature type="transmembrane region" description="Helical" evidence="5">
    <location>
        <begin position="114"/>
        <end position="134"/>
    </location>
</feature>
<gene>
    <name evidence="6" type="ORF">BN424_2573</name>
</gene>
<dbReference type="GO" id="GO:0016020">
    <property type="term" value="C:membrane"/>
    <property type="evidence" value="ECO:0007669"/>
    <property type="project" value="UniProtKB-SubCell"/>
</dbReference>
<feature type="transmembrane region" description="Helical" evidence="5">
    <location>
        <begin position="86"/>
        <end position="108"/>
    </location>
</feature>
<evidence type="ECO:0000256" key="4">
    <source>
        <dbReference type="ARBA" id="ARBA00023136"/>
    </source>
</evidence>
<dbReference type="InterPro" id="IPR002797">
    <property type="entry name" value="Polysacc_synth"/>
</dbReference>
<feature type="transmembrane region" description="Helical" evidence="5">
    <location>
        <begin position="355"/>
        <end position="374"/>
    </location>
</feature>
<dbReference type="EMBL" id="HE999757">
    <property type="protein sequence ID" value="CCO12012.2"/>
    <property type="molecule type" value="Genomic_DNA"/>
</dbReference>
<feature type="transmembrane region" description="Helical" evidence="5">
    <location>
        <begin position="168"/>
        <end position="191"/>
    </location>
</feature>
<comment type="subcellular location">
    <subcellularLocation>
        <location evidence="1">Membrane</location>
        <topology evidence="1">Multi-pass membrane protein</topology>
    </subcellularLocation>
</comment>
<dbReference type="PANTHER" id="PTHR43424">
    <property type="entry name" value="LOCUS PUTATIVE PROTEIN 1-RELATED"/>
    <property type="match status" value="1"/>
</dbReference>
<feature type="transmembrane region" description="Helical" evidence="5">
    <location>
        <begin position="324"/>
        <end position="343"/>
    </location>
</feature>
<organism evidence="6 7">
    <name type="scientific">Carnobacterium maltaromaticum LMA28</name>
    <dbReference type="NCBI Taxonomy" id="1234679"/>
    <lineage>
        <taxon>Bacteria</taxon>
        <taxon>Bacillati</taxon>
        <taxon>Bacillota</taxon>
        <taxon>Bacilli</taxon>
        <taxon>Lactobacillales</taxon>
        <taxon>Carnobacteriaceae</taxon>
        <taxon>Carnobacterium</taxon>
    </lineage>
</organism>
<sequence>MRKSSILTNFFYQSIFQLVKIAIPIITVPIVSRSLGPSGIGINAFTNSIAQYFILLSGLGINLYGNKIIATNRENKDRLSDTFWEIFYLKFFTTLFSLSLYLVISSIFFNEYKLFMILQSINIIAVLFDISWFFMGIEDFKKTSLVSLYSQLFIFVSIILFIKSEDDIWKYILIQAIGNLLSQVLVWRYIFKEIKFKKIYICNVLFHIKPTLKFFIPQVAVIVYTILNKTILGLITNSTEVGFYTNAVSLGSICITLITTIDLVMLPKMSNLFSNNHNELMDKYLKLSIHIQLLASIPIAFGLIGISNKLVPWFFGDKFDILKIYIPLASPLIVIVPLGMAIARQYLLPSGRTSEYTWSVFLGAIISIILNFILIPYIGIYGAIVATVCSEVFVCFHRVISLLKTTSFRFDYISVAKTFVSSYIMFFSVVLLTKNMVSAPSTTIVQFVLGIVIYFLVNLFLKNEYLLFVIRQLKK</sequence>
<dbReference type="RefSeq" id="WP_016356562.1">
    <property type="nucleotide sequence ID" value="NC_019425.2"/>
</dbReference>
<accession>K8E5H9</accession>
<reference evidence="7" key="1">
    <citation type="journal article" date="2013" name="Genome Announc.">
        <title>Complete Chromosome Sequence of Carnobacterium maltaromaticum LMA 28.</title>
        <authorList>
            <person name="Cailliez-Grimal C."/>
            <person name="Chaillou S."/>
            <person name="Anba-Mondoloni J."/>
            <person name="Loux V."/>
            <person name="Afzal M.I."/>
            <person name="Rahman A."/>
            <person name="Kergourlay G."/>
            <person name="Champomier-Verges M.C."/>
            <person name="Zagorec M."/>
            <person name="Dalgaard P."/>
            <person name="Leisner J.J."/>
            <person name="Prevost H."/>
            <person name="Revol-Junelles A.M."/>
            <person name="Borges F."/>
        </authorList>
    </citation>
    <scope>NUCLEOTIDE SEQUENCE</scope>
    <source>
        <strain evidence="7">LMA28</strain>
    </source>
</reference>